<dbReference type="EMBL" id="JACMSC010000004">
    <property type="protein sequence ID" value="KAG6523555.1"/>
    <property type="molecule type" value="Genomic_DNA"/>
</dbReference>
<accession>A0A8J5H946</accession>
<protein>
    <submittedName>
        <fullName evidence="1">Uncharacterized protein</fullName>
    </submittedName>
</protein>
<dbReference type="Proteomes" id="UP000734854">
    <property type="component" value="Unassembled WGS sequence"/>
</dbReference>
<name>A0A8J5H946_ZINOF</name>
<comment type="caution">
    <text evidence="1">The sequence shown here is derived from an EMBL/GenBank/DDBJ whole genome shotgun (WGS) entry which is preliminary data.</text>
</comment>
<evidence type="ECO:0000313" key="2">
    <source>
        <dbReference type="Proteomes" id="UP000734854"/>
    </source>
</evidence>
<reference evidence="1 2" key="1">
    <citation type="submission" date="2020-08" db="EMBL/GenBank/DDBJ databases">
        <title>Plant Genome Project.</title>
        <authorList>
            <person name="Zhang R.-G."/>
        </authorList>
    </citation>
    <scope>NUCLEOTIDE SEQUENCE [LARGE SCALE GENOMIC DNA]</scope>
    <source>
        <tissue evidence="1">Rhizome</tissue>
    </source>
</reference>
<dbReference type="AlphaFoldDB" id="A0A8J5H946"/>
<sequence length="122" mass="13664">MAEEEALKKNIDCIYFLASALTCKRQPALGHRGGDLWWVDIAPCGRDPGQRRREGTAIGSGVPLAGDRQCLSLPLLAEILLVRPAVFWHSVGTRAQLDQALGCDETKWQRRPGQWLLTVERW</sequence>
<proteinExistence type="predicted"/>
<keyword evidence="2" id="KW-1185">Reference proteome</keyword>
<gene>
    <name evidence="1" type="ORF">ZIOFF_013416</name>
</gene>
<evidence type="ECO:0000313" key="1">
    <source>
        <dbReference type="EMBL" id="KAG6523555.1"/>
    </source>
</evidence>
<organism evidence="1 2">
    <name type="scientific">Zingiber officinale</name>
    <name type="common">Ginger</name>
    <name type="synonym">Amomum zingiber</name>
    <dbReference type="NCBI Taxonomy" id="94328"/>
    <lineage>
        <taxon>Eukaryota</taxon>
        <taxon>Viridiplantae</taxon>
        <taxon>Streptophyta</taxon>
        <taxon>Embryophyta</taxon>
        <taxon>Tracheophyta</taxon>
        <taxon>Spermatophyta</taxon>
        <taxon>Magnoliopsida</taxon>
        <taxon>Liliopsida</taxon>
        <taxon>Zingiberales</taxon>
        <taxon>Zingiberaceae</taxon>
        <taxon>Zingiber</taxon>
    </lineage>
</organism>